<dbReference type="AlphaFoldDB" id="X0Z408"/>
<organism evidence="1">
    <name type="scientific">marine sediment metagenome</name>
    <dbReference type="NCBI Taxonomy" id="412755"/>
    <lineage>
        <taxon>unclassified sequences</taxon>
        <taxon>metagenomes</taxon>
        <taxon>ecological metagenomes</taxon>
    </lineage>
</organism>
<proteinExistence type="predicted"/>
<protein>
    <submittedName>
        <fullName evidence="1">Uncharacterized protein</fullName>
    </submittedName>
</protein>
<comment type="caution">
    <text evidence="1">The sequence shown here is derived from an EMBL/GenBank/DDBJ whole genome shotgun (WGS) entry which is preliminary data.</text>
</comment>
<sequence>MERDDVYNLQYKEIKVVKAKRTHILTQLYLYREISIAKVATELKLKEAIVKQFIQFLIQDLILRGHYKKGTFVVSNFYKYPIISKKKLTELQIIILGTLIPLPKMKVSELANICIISKEKIKDNLTDLVKYGYFAGYISKGYINSIKIEQLDKKEKISDEDIFIIGTCMMRRKAILAEVAKDTGIKREKVLYSIAKLLLNGKLEAKIQLETGFLS</sequence>
<gene>
    <name evidence="1" type="ORF">S01H4_10332</name>
</gene>
<name>X0Z408_9ZZZZ</name>
<dbReference type="EMBL" id="BART01003928">
    <property type="protein sequence ID" value="GAG63739.1"/>
    <property type="molecule type" value="Genomic_DNA"/>
</dbReference>
<accession>X0Z408</accession>
<reference evidence="1" key="1">
    <citation type="journal article" date="2014" name="Front. Microbiol.">
        <title>High frequency of phylogenetically diverse reductive dehalogenase-homologous genes in deep subseafloor sedimentary metagenomes.</title>
        <authorList>
            <person name="Kawai M."/>
            <person name="Futagami T."/>
            <person name="Toyoda A."/>
            <person name="Takaki Y."/>
            <person name="Nishi S."/>
            <person name="Hori S."/>
            <person name="Arai W."/>
            <person name="Tsubouchi T."/>
            <person name="Morono Y."/>
            <person name="Uchiyama I."/>
            <person name="Ito T."/>
            <person name="Fujiyama A."/>
            <person name="Inagaki F."/>
            <person name="Takami H."/>
        </authorList>
    </citation>
    <scope>NUCLEOTIDE SEQUENCE</scope>
    <source>
        <strain evidence="1">Expedition CK06-06</strain>
    </source>
</reference>
<feature type="non-terminal residue" evidence="1">
    <location>
        <position position="215"/>
    </location>
</feature>
<evidence type="ECO:0000313" key="1">
    <source>
        <dbReference type="EMBL" id="GAG63739.1"/>
    </source>
</evidence>